<reference evidence="1 2" key="1">
    <citation type="submission" date="2023-07" db="EMBL/GenBank/DDBJ databases">
        <title>Sequencing the genomes of 1000 actinobacteria strains.</title>
        <authorList>
            <person name="Klenk H.-P."/>
        </authorList>
    </citation>
    <scope>NUCLEOTIDE SEQUENCE [LARGE SCALE GENOMIC DNA]</scope>
    <source>
        <strain evidence="1 2">DSM 45554</strain>
    </source>
</reference>
<proteinExistence type="predicted"/>
<name>A0ABU2CMR6_9MICO</name>
<dbReference type="EMBL" id="JAVDYE010000001">
    <property type="protein sequence ID" value="MDR7382632.1"/>
    <property type="molecule type" value="Genomic_DNA"/>
</dbReference>
<comment type="caution">
    <text evidence="1">The sequence shown here is derived from an EMBL/GenBank/DDBJ whole genome shotgun (WGS) entry which is preliminary data.</text>
</comment>
<organism evidence="1 2">
    <name type="scientific">Promicromonospora iranensis</name>
    <dbReference type="NCBI Taxonomy" id="1105144"/>
    <lineage>
        <taxon>Bacteria</taxon>
        <taxon>Bacillati</taxon>
        <taxon>Actinomycetota</taxon>
        <taxon>Actinomycetes</taxon>
        <taxon>Micrococcales</taxon>
        <taxon>Promicromonosporaceae</taxon>
        <taxon>Promicromonospora</taxon>
    </lineage>
</organism>
<gene>
    <name evidence="1" type="ORF">J2S48_002147</name>
</gene>
<accession>A0ABU2CMR6</accession>
<keyword evidence="2" id="KW-1185">Reference proteome</keyword>
<dbReference type="Proteomes" id="UP001183585">
    <property type="component" value="Unassembled WGS sequence"/>
</dbReference>
<evidence type="ECO:0000313" key="1">
    <source>
        <dbReference type="EMBL" id="MDR7382632.1"/>
    </source>
</evidence>
<sequence>MPAGSALHGVGETAIPFRCIAEKIGDKLGVPARSVDPADAAAHFDNPFMVTIDGAEAPASGEHTRALLGWAPGHPTLLEDLDSGDHIAAS</sequence>
<evidence type="ECO:0000313" key="2">
    <source>
        <dbReference type="Proteomes" id="UP001183585"/>
    </source>
</evidence>
<protein>
    <submittedName>
        <fullName evidence="1">Uncharacterized protein</fullName>
    </submittedName>
</protein>
<dbReference type="RefSeq" id="WP_274993102.1">
    <property type="nucleotide sequence ID" value="NZ_JAJQQP010000004.1"/>
</dbReference>